<evidence type="ECO:0000256" key="3">
    <source>
        <dbReference type="ARBA" id="ARBA00022574"/>
    </source>
</evidence>
<dbReference type="InterPro" id="IPR001680">
    <property type="entry name" value="WD40_rpt"/>
</dbReference>
<reference evidence="9" key="1">
    <citation type="submission" date="2021-04" db="EMBL/GenBank/DDBJ databases">
        <authorList>
            <person name="Tunstrom K."/>
        </authorList>
    </citation>
    <scope>NUCLEOTIDE SEQUENCE</scope>
</reference>
<comment type="subcellular location">
    <subcellularLocation>
        <location evidence="1">Cytoplasm</location>
        <location evidence="1">Cytoskeleton</location>
        <location evidence="1">Cilium axoneme</location>
    </subcellularLocation>
</comment>
<dbReference type="PANTHER" id="PTHR12442">
    <property type="entry name" value="DYNEIN INTERMEDIATE CHAIN"/>
    <property type="match status" value="1"/>
</dbReference>
<organism evidence="9 10">
    <name type="scientific">Parnassius apollo</name>
    <name type="common">Apollo butterfly</name>
    <name type="synonym">Papilio apollo</name>
    <dbReference type="NCBI Taxonomy" id="110799"/>
    <lineage>
        <taxon>Eukaryota</taxon>
        <taxon>Metazoa</taxon>
        <taxon>Ecdysozoa</taxon>
        <taxon>Arthropoda</taxon>
        <taxon>Hexapoda</taxon>
        <taxon>Insecta</taxon>
        <taxon>Pterygota</taxon>
        <taxon>Neoptera</taxon>
        <taxon>Endopterygota</taxon>
        <taxon>Lepidoptera</taxon>
        <taxon>Glossata</taxon>
        <taxon>Ditrysia</taxon>
        <taxon>Papilionoidea</taxon>
        <taxon>Papilionidae</taxon>
        <taxon>Parnassiinae</taxon>
        <taxon>Parnassini</taxon>
        <taxon>Parnassius</taxon>
        <taxon>Parnassius</taxon>
    </lineage>
</organism>
<evidence type="ECO:0000256" key="5">
    <source>
        <dbReference type="ARBA" id="ARBA00023069"/>
    </source>
</evidence>
<dbReference type="AlphaFoldDB" id="A0A8S3Y6E7"/>
<comment type="caution">
    <text evidence="9">The sequence shown here is derived from an EMBL/GenBank/DDBJ whole genome shotgun (WGS) entry which is preliminary data.</text>
</comment>
<evidence type="ECO:0000256" key="6">
    <source>
        <dbReference type="ARBA" id="ARBA00023212"/>
    </source>
</evidence>
<evidence type="ECO:0000256" key="8">
    <source>
        <dbReference type="PROSITE-ProRule" id="PRU00221"/>
    </source>
</evidence>
<protein>
    <submittedName>
        <fullName evidence="9">(apollo) hypothetical protein</fullName>
    </submittedName>
</protein>
<dbReference type="GO" id="GO:0045504">
    <property type="term" value="F:dynein heavy chain binding"/>
    <property type="evidence" value="ECO:0007669"/>
    <property type="project" value="TreeGrafter"/>
</dbReference>
<keyword evidence="4" id="KW-0677">Repeat</keyword>
<keyword evidence="5" id="KW-0969">Cilium</keyword>
<evidence type="ECO:0000256" key="4">
    <source>
        <dbReference type="ARBA" id="ARBA00022737"/>
    </source>
</evidence>
<keyword evidence="2" id="KW-0963">Cytoplasm</keyword>
<gene>
    <name evidence="9" type="ORF">PAPOLLO_LOCUS24988</name>
</gene>
<evidence type="ECO:0000313" key="9">
    <source>
        <dbReference type="EMBL" id="CAG5051218.1"/>
    </source>
</evidence>
<feature type="repeat" description="WD" evidence="8">
    <location>
        <begin position="596"/>
        <end position="638"/>
    </location>
</feature>
<keyword evidence="10" id="KW-1185">Reference proteome</keyword>
<evidence type="ECO:0000313" key="10">
    <source>
        <dbReference type="Proteomes" id="UP000691718"/>
    </source>
</evidence>
<accession>A0A8S3Y6E7</accession>
<dbReference type="Pfam" id="PF00400">
    <property type="entry name" value="WD40"/>
    <property type="match status" value="1"/>
</dbReference>
<dbReference type="OrthoDB" id="10259804at2759"/>
<dbReference type="GO" id="GO:0005858">
    <property type="term" value="C:axonemal dynein complex"/>
    <property type="evidence" value="ECO:0007669"/>
    <property type="project" value="TreeGrafter"/>
</dbReference>
<dbReference type="InterPro" id="IPR050687">
    <property type="entry name" value="Dynein_IC"/>
</dbReference>
<dbReference type="GO" id="GO:0003341">
    <property type="term" value="P:cilium movement"/>
    <property type="evidence" value="ECO:0007669"/>
    <property type="project" value="TreeGrafter"/>
</dbReference>
<proteinExistence type="predicted"/>
<evidence type="ECO:0000256" key="2">
    <source>
        <dbReference type="ARBA" id="ARBA00022490"/>
    </source>
</evidence>
<evidence type="ECO:0000256" key="7">
    <source>
        <dbReference type="ARBA" id="ARBA00023273"/>
    </source>
</evidence>
<dbReference type="PROSITE" id="PS50082">
    <property type="entry name" value="WD_REPEATS_2"/>
    <property type="match status" value="1"/>
</dbReference>
<evidence type="ECO:0000256" key="1">
    <source>
        <dbReference type="ARBA" id="ARBA00004430"/>
    </source>
</evidence>
<name>A0A8S3Y6E7_PARAO</name>
<keyword evidence="7" id="KW-0966">Cell projection</keyword>
<dbReference type="PANTHER" id="PTHR12442:SF12">
    <property type="entry name" value="DYNEIN AXONEMAL INTERMEDIATE CHAIN 4"/>
    <property type="match status" value="1"/>
</dbReference>
<keyword evidence="6" id="KW-0206">Cytoskeleton</keyword>
<dbReference type="Proteomes" id="UP000691718">
    <property type="component" value="Unassembled WGS sequence"/>
</dbReference>
<dbReference type="EMBL" id="CAJQZP010001492">
    <property type="protein sequence ID" value="CAG5051218.1"/>
    <property type="molecule type" value="Genomic_DNA"/>
</dbReference>
<dbReference type="SMART" id="SM00320">
    <property type="entry name" value="WD40"/>
    <property type="match status" value="4"/>
</dbReference>
<sequence>MTYAKVITLYYSFLAKLASLSVTMLKNESSWNSVHTQSQKLATSDEETGLNESSHSTLNKVSKVTFTLMDKRQTYRVVIDGIDVTPDNIVDPDYITMDETYTHAAFGIKSGLKSDIGLKISKSKSKSTVEMAMKVYTTTISLDDICIDHTKNTAEGFASGDFDLEIAPSAFYLTKTKPVMWYPEEIFVTLKETETHFLYELPSFSYEKGTLEGNTVEEQNNFYQYITVGKGRNRKMVTEETQTKECITQSRHTLAKRPQKKNAIAFASLWDMHDTYAKLNETTVDDELDEMVMYQSVDPKLLRKRKKIFTSDLTEIKGKSFEEICCTPEFLDAVLLTERVLATLKYSDAQKKFRGLARFDPLSLDLIYIYSMKPLWTLECNDTAGRPITSISFNPKNDNILAIAHGKLGYAENFNGLVSIWCTKNPCVPERLYRFENPLTSVEFSNKNPNWLACGFDNGDVLILDVTSHTNRIIAKSKRETNPCFEPIWHVIWRSIDACQYVIATCQDGRINRFRNTKTHDFICSPMMRISTVEGKMKGLQTMKPCLNVDVPIIRHPAALCIRWHPRIDHIYLVGTDEGCIHKCSTHYLNQHIDVFKVHTGPVYNISFSPFMEALAMSCGADNAIRFWLVGTDDVIMTLNCPAAVYDAVFCPINSTVIVSISGNVLSVWDIRRKNHIPCAEYTFPGNVVLTFVKFSKSGDNVFVGDTLGRMHTFHLEDTPIPPFYQRKILDEAIKKALCTRPQLLKQLEKMEKYTERYAK</sequence>
<keyword evidence="3 8" id="KW-0853">WD repeat</keyword>
<dbReference type="GO" id="GO:0045503">
    <property type="term" value="F:dynein light chain binding"/>
    <property type="evidence" value="ECO:0007669"/>
    <property type="project" value="TreeGrafter"/>
</dbReference>